<organism evidence="1 2">
    <name type="scientific">Hymenolepis diminuta</name>
    <name type="common">Rat tapeworm</name>
    <dbReference type="NCBI Taxonomy" id="6216"/>
    <lineage>
        <taxon>Eukaryota</taxon>
        <taxon>Metazoa</taxon>
        <taxon>Spiralia</taxon>
        <taxon>Lophotrochozoa</taxon>
        <taxon>Platyhelminthes</taxon>
        <taxon>Cestoda</taxon>
        <taxon>Eucestoda</taxon>
        <taxon>Cyclophyllidea</taxon>
        <taxon>Hymenolepididae</taxon>
        <taxon>Hymenolepis</taxon>
    </lineage>
</organism>
<proteinExistence type="predicted"/>
<reference evidence="1 2" key="1">
    <citation type="submission" date="2019-07" db="EMBL/GenBank/DDBJ databases">
        <authorList>
            <person name="Jastrzebski P J."/>
            <person name="Paukszto L."/>
            <person name="Jastrzebski P J."/>
        </authorList>
    </citation>
    <scope>NUCLEOTIDE SEQUENCE [LARGE SCALE GENOMIC DNA]</scope>
    <source>
        <strain evidence="1 2">WMS-il1</strain>
    </source>
</reference>
<sequence length="101" mass="11302">MAYAYRVSTIFELCDFSAISKDHFKCLLFLSGSRELFPTDACCRFLRMLKASDRIALENIVNECINLNIKCDSGMSPQKSGEHNCVNRISTGTVSRNVSTP</sequence>
<accession>A0A564YNW5</accession>
<evidence type="ECO:0000313" key="1">
    <source>
        <dbReference type="EMBL" id="VUZ48373.1"/>
    </source>
</evidence>
<dbReference type="AlphaFoldDB" id="A0A564YNW5"/>
<keyword evidence="2" id="KW-1185">Reference proteome</keyword>
<dbReference type="EMBL" id="CABIJS010000288">
    <property type="protein sequence ID" value="VUZ48373.1"/>
    <property type="molecule type" value="Genomic_DNA"/>
</dbReference>
<evidence type="ECO:0000313" key="2">
    <source>
        <dbReference type="Proteomes" id="UP000321570"/>
    </source>
</evidence>
<name>A0A564YNW5_HYMDI</name>
<protein>
    <submittedName>
        <fullName evidence="1">Uncharacterized protein</fullName>
    </submittedName>
</protein>
<gene>
    <name evidence="1" type="ORF">WMSIL1_LOCUS7747</name>
</gene>
<dbReference type="Proteomes" id="UP000321570">
    <property type="component" value="Unassembled WGS sequence"/>
</dbReference>